<dbReference type="PROSITE" id="PS51371">
    <property type="entry name" value="CBS"/>
    <property type="match status" value="2"/>
</dbReference>
<dbReference type="PANTHER" id="PTHR42745:SF1">
    <property type="entry name" value="ARABINOSE 5-PHOSPHATE ISOMERASE KDSD"/>
    <property type="match status" value="1"/>
</dbReference>
<dbReference type="NCBIfam" id="TIGR00393">
    <property type="entry name" value="kpsF"/>
    <property type="match status" value="1"/>
</dbReference>
<evidence type="ECO:0000256" key="3">
    <source>
        <dbReference type="ARBA" id="ARBA00023122"/>
    </source>
</evidence>
<dbReference type="CDD" id="cd04604">
    <property type="entry name" value="CBS_pair_SIS_assoc"/>
    <property type="match status" value="1"/>
</dbReference>
<feature type="domain" description="SIS" evidence="7">
    <location>
        <begin position="49"/>
        <end position="192"/>
    </location>
</feature>
<feature type="domain" description="CBS" evidence="6">
    <location>
        <begin position="217"/>
        <end position="277"/>
    </location>
</feature>
<evidence type="ECO:0000256" key="5">
    <source>
        <dbReference type="PROSITE-ProRule" id="PRU00703"/>
    </source>
</evidence>
<accession>A0ABT0BTG0</accession>
<evidence type="ECO:0000259" key="6">
    <source>
        <dbReference type="PROSITE" id="PS51371"/>
    </source>
</evidence>
<gene>
    <name evidence="8" type="ORF">MTR66_16180</name>
</gene>
<dbReference type="InterPro" id="IPR035474">
    <property type="entry name" value="SIS_Kpsf"/>
</dbReference>
<organism evidence="8 9">
    <name type="scientific">Novosphingobium beihaiensis</name>
    <dbReference type="NCBI Taxonomy" id="2930389"/>
    <lineage>
        <taxon>Bacteria</taxon>
        <taxon>Pseudomonadati</taxon>
        <taxon>Pseudomonadota</taxon>
        <taxon>Alphaproteobacteria</taxon>
        <taxon>Sphingomonadales</taxon>
        <taxon>Sphingomonadaceae</taxon>
        <taxon>Novosphingobium</taxon>
    </lineage>
</organism>
<dbReference type="Gene3D" id="3.10.580.10">
    <property type="entry name" value="CBS-domain"/>
    <property type="match status" value="1"/>
</dbReference>
<dbReference type="InterPro" id="IPR004800">
    <property type="entry name" value="KdsD/KpsF-type"/>
</dbReference>
<feature type="domain" description="CBS" evidence="6">
    <location>
        <begin position="282"/>
        <end position="333"/>
    </location>
</feature>
<dbReference type="InterPro" id="IPR001347">
    <property type="entry name" value="SIS_dom"/>
</dbReference>
<dbReference type="Pfam" id="PF00571">
    <property type="entry name" value="CBS"/>
    <property type="match status" value="2"/>
</dbReference>
<reference evidence="8 9" key="1">
    <citation type="submission" date="2022-04" db="EMBL/GenBank/DDBJ databases">
        <title>Identification of a novel bacterium isolated from mangrove sediments.</title>
        <authorList>
            <person name="Pan X."/>
        </authorList>
    </citation>
    <scope>NUCLEOTIDE SEQUENCE [LARGE SCALE GENOMIC DNA]</scope>
    <source>
        <strain evidence="8 9">B2638</strain>
    </source>
</reference>
<evidence type="ECO:0000313" key="9">
    <source>
        <dbReference type="Proteomes" id="UP001202281"/>
    </source>
</evidence>
<evidence type="ECO:0000313" key="8">
    <source>
        <dbReference type="EMBL" id="MCJ2188346.1"/>
    </source>
</evidence>
<dbReference type="CDD" id="cd05014">
    <property type="entry name" value="SIS_Kpsf"/>
    <property type="match status" value="1"/>
</dbReference>
<name>A0ABT0BTG0_9SPHN</name>
<dbReference type="PIRSF" id="PIRSF004692">
    <property type="entry name" value="KdsD_KpsF"/>
    <property type="match status" value="1"/>
</dbReference>
<keyword evidence="8" id="KW-0413">Isomerase</keyword>
<dbReference type="EMBL" id="JALHLG010000032">
    <property type="protein sequence ID" value="MCJ2188346.1"/>
    <property type="molecule type" value="Genomic_DNA"/>
</dbReference>
<dbReference type="Pfam" id="PF01380">
    <property type="entry name" value="SIS"/>
    <property type="match status" value="1"/>
</dbReference>
<dbReference type="Gene3D" id="3.40.50.10490">
    <property type="entry name" value="Glucose-6-phosphate isomerase like protein, domain 1"/>
    <property type="match status" value="1"/>
</dbReference>
<dbReference type="PANTHER" id="PTHR42745">
    <property type="match status" value="1"/>
</dbReference>
<dbReference type="InterPro" id="IPR046348">
    <property type="entry name" value="SIS_dom_sf"/>
</dbReference>
<dbReference type="InterPro" id="IPR000644">
    <property type="entry name" value="CBS_dom"/>
</dbReference>
<evidence type="ECO:0000256" key="2">
    <source>
        <dbReference type="ARBA" id="ARBA00022737"/>
    </source>
</evidence>
<evidence type="ECO:0000256" key="4">
    <source>
        <dbReference type="PIRNR" id="PIRNR004692"/>
    </source>
</evidence>
<dbReference type="SUPFAM" id="SSF53697">
    <property type="entry name" value="SIS domain"/>
    <property type="match status" value="1"/>
</dbReference>
<dbReference type="RefSeq" id="WP_243922943.1">
    <property type="nucleotide sequence ID" value="NZ_JALHLG010000032.1"/>
</dbReference>
<protein>
    <submittedName>
        <fullName evidence="8">KpsF/GutQ family sugar-phosphate isomerase</fullName>
    </submittedName>
</protein>
<keyword evidence="2" id="KW-0677">Repeat</keyword>
<dbReference type="Proteomes" id="UP001202281">
    <property type="component" value="Unassembled WGS sequence"/>
</dbReference>
<proteinExistence type="inferred from homology"/>
<comment type="similarity">
    <text evidence="1 4">Belongs to the SIS family. GutQ/KpsF subfamily.</text>
</comment>
<evidence type="ECO:0000259" key="7">
    <source>
        <dbReference type="PROSITE" id="PS51464"/>
    </source>
</evidence>
<keyword evidence="3 5" id="KW-0129">CBS domain</keyword>
<dbReference type="InterPro" id="IPR050986">
    <property type="entry name" value="GutQ/KpsF_isomerases"/>
</dbReference>
<comment type="caution">
    <text evidence="8">The sequence shown here is derived from an EMBL/GenBank/DDBJ whole genome shotgun (WGS) entry which is preliminary data.</text>
</comment>
<evidence type="ECO:0000256" key="1">
    <source>
        <dbReference type="ARBA" id="ARBA00008165"/>
    </source>
</evidence>
<dbReference type="InterPro" id="IPR046342">
    <property type="entry name" value="CBS_dom_sf"/>
</dbReference>
<dbReference type="PROSITE" id="PS51464">
    <property type="entry name" value="SIS"/>
    <property type="match status" value="1"/>
</dbReference>
<dbReference type="SMART" id="SM00116">
    <property type="entry name" value="CBS"/>
    <property type="match status" value="2"/>
</dbReference>
<dbReference type="GO" id="GO:0016853">
    <property type="term" value="F:isomerase activity"/>
    <property type="evidence" value="ECO:0007669"/>
    <property type="project" value="UniProtKB-KW"/>
</dbReference>
<keyword evidence="9" id="KW-1185">Reference proteome</keyword>
<sequence length="333" mass="35127">MIDDDMNSVLSQARHSASALKTLKIELDALNALRTALETTGLREEVDRAIQALAATPGRVIVTGMGKSGHIARKIAATMRSTGTSALYLHPGEASHGDLGVITKQDVVLAITWSGETAELGDILHYCNRYGVTLIVATSHPDSTAGRAADICLAMPPVREACPNALAPTSSTTLQLVLGDALAVALIEARGFSSSDFYVFHPGGKLGSQLVTVGEIMGVGEAIPRVGRDASLTSATLEMSHKRYGCTAVVDEDERLVGAFTDGDLRRCIAVHDLNDNIGLHMSPNPLTVLPETLASEALHILNENAISVLFVEQDGKLAGIIHMHDIVRAGVA</sequence>